<feature type="transmembrane region" description="Helical" evidence="6">
    <location>
        <begin position="46"/>
        <end position="63"/>
    </location>
</feature>
<evidence type="ECO:0000313" key="8">
    <source>
        <dbReference type="EMBL" id="CUR57103.1"/>
    </source>
</evidence>
<evidence type="ECO:0000256" key="3">
    <source>
        <dbReference type="ARBA" id="ARBA00022692"/>
    </source>
</evidence>
<evidence type="ECO:0000256" key="1">
    <source>
        <dbReference type="ARBA" id="ARBA00004141"/>
    </source>
</evidence>
<feature type="domain" description="GtrA/DPMS transmembrane" evidence="7">
    <location>
        <begin position="12"/>
        <end position="141"/>
    </location>
</feature>
<evidence type="ECO:0000256" key="4">
    <source>
        <dbReference type="ARBA" id="ARBA00022989"/>
    </source>
</evidence>
<dbReference type="InterPro" id="IPR007267">
    <property type="entry name" value="GtrA_DPMS_TM"/>
</dbReference>
<keyword evidence="5 6" id="KW-0472">Membrane</keyword>
<organism evidence="8">
    <name type="scientific">metagenome</name>
    <dbReference type="NCBI Taxonomy" id="256318"/>
    <lineage>
        <taxon>unclassified sequences</taxon>
        <taxon>metagenomes</taxon>
    </lineage>
</organism>
<dbReference type="Pfam" id="PF04138">
    <property type="entry name" value="GtrA_DPMS_TM"/>
    <property type="match status" value="1"/>
</dbReference>
<dbReference type="GO" id="GO:0000271">
    <property type="term" value="P:polysaccharide biosynthetic process"/>
    <property type="evidence" value="ECO:0007669"/>
    <property type="project" value="InterPro"/>
</dbReference>
<evidence type="ECO:0000256" key="6">
    <source>
        <dbReference type="SAM" id="Phobius"/>
    </source>
</evidence>
<gene>
    <name evidence="8" type="ORF">NOCA2390033</name>
</gene>
<keyword evidence="4 6" id="KW-1133">Transmembrane helix</keyword>
<keyword evidence="3 6" id="KW-0812">Transmembrane</keyword>
<dbReference type="PANTHER" id="PTHR38459">
    <property type="entry name" value="PROPHAGE BACTOPRENOL-LINKED GLUCOSE TRANSLOCASE HOMOLOG"/>
    <property type="match status" value="1"/>
</dbReference>
<dbReference type="AlphaFoldDB" id="A0A2P2C510"/>
<evidence type="ECO:0000256" key="5">
    <source>
        <dbReference type="ARBA" id="ARBA00023136"/>
    </source>
</evidence>
<accession>A0A2P2C510</accession>
<evidence type="ECO:0000256" key="2">
    <source>
        <dbReference type="ARBA" id="ARBA00009399"/>
    </source>
</evidence>
<dbReference type="EMBL" id="CZKA01000033">
    <property type="protein sequence ID" value="CUR57103.1"/>
    <property type="molecule type" value="Genomic_DNA"/>
</dbReference>
<proteinExistence type="inferred from homology"/>
<feature type="transmembrane region" description="Helical" evidence="6">
    <location>
        <begin position="84"/>
        <end position="105"/>
    </location>
</feature>
<sequence>MDRRRRLDEVARFLAVGGVATLVALFLFNLLVHGNWAVSEPPLRDHAVLAYVLANSVGMVVSYRGSRHWAFKHRETTYADGGRTAYILINLATMSLPVGCLWFSRTVLGLDDPWADNLSANVIGLSLGMVARFYLFRTVVFSQLRDAAPPGVRTPPSPVTPRTRTP</sequence>
<comment type="similarity">
    <text evidence="2">Belongs to the GtrA family.</text>
</comment>
<comment type="subcellular location">
    <subcellularLocation>
        <location evidence="1">Membrane</location>
        <topology evidence="1">Multi-pass membrane protein</topology>
    </subcellularLocation>
</comment>
<evidence type="ECO:0000259" key="7">
    <source>
        <dbReference type="Pfam" id="PF04138"/>
    </source>
</evidence>
<name>A0A2P2C510_9ZZZZ</name>
<dbReference type="GO" id="GO:0005886">
    <property type="term" value="C:plasma membrane"/>
    <property type="evidence" value="ECO:0007669"/>
    <property type="project" value="TreeGrafter"/>
</dbReference>
<protein>
    <submittedName>
        <fullName evidence="8">GtrA family protein</fullName>
    </submittedName>
</protein>
<dbReference type="PANTHER" id="PTHR38459:SF1">
    <property type="entry name" value="PROPHAGE BACTOPRENOL-LINKED GLUCOSE TRANSLOCASE HOMOLOG"/>
    <property type="match status" value="1"/>
</dbReference>
<dbReference type="InterPro" id="IPR051401">
    <property type="entry name" value="GtrA_CellWall_Glycosyl"/>
</dbReference>
<reference evidence="8" key="1">
    <citation type="submission" date="2015-08" db="EMBL/GenBank/DDBJ databases">
        <authorList>
            <person name="Babu N.S."/>
            <person name="Beckwith C.J."/>
            <person name="Beseler K.G."/>
            <person name="Brison A."/>
            <person name="Carone J.V."/>
            <person name="Caskin T.P."/>
            <person name="Diamond M."/>
            <person name="Durham M.E."/>
            <person name="Foxe J.M."/>
            <person name="Go M."/>
            <person name="Henderson B.A."/>
            <person name="Jones I.B."/>
            <person name="McGettigan J.A."/>
            <person name="Micheletti S.J."/>
            <person name="Nasrallah M.E."/>
            <person name="Ortiz D."/>
            <person name="Piller C.R."/>
            <person name="Privatt S.R."/>
            <person name="Schneider S.L."/>
            <person name="Sharp S."/>
            <person name="Smith T.C."/>
            <person name="Stanton J.D."/>
            <person name="Ullery H.E."/>
            <person name="Wilson R.J."/>
            <person name="Serrano M.G."/>
            <person name="Buck G."/>
            <person name="Lee V."/>
            <person name="Wang Y."/>
            <person name="Carvalho R."/>
            <person name="Voegtly L."/>
            <person name="Shi R."/>
            <person name="Duckworth R."/>
            <person name="Johnson A."/>
            <person name="Loviza R."/>
            <person name="Walstead R."/>
            <person name="Shah Z."/>
            <person name="Kiflezghi M."/>
            <person name="Wade K."/>
            <person name="Ball S.L."/>
            <person name="Bradley K.W."/>
            <person name="Asai D.J."/>
            <person name="Bowman C.A."/>
            <person name="Russell D.A."/>
            <person name="Pope W.H."/>
            <person name="Jacobs-Sera D."/>
            <person name="Hendrix R.W."/>
            <person name="Hatfull G.F."/>
        </authorList>
    </citation>
    <scope>NUCLEOTIDE SEQUENCE</scope>
</reference>
<feature type="transmembrane region" description="Helical" evidence="6">
    <location>
        <begin position="12"/>
        <end position="34"/>
    </location>
</feature>
<feature type="transmembrane region" description="Helical" evidence="6">
    <location>
        <begin position="117"/>
        <end position="135"/>
    </location>
</feature>